<gene>
    <name evidence="1" type="ORF">AB5J52_34110</name>
</gene>
<organism evidence="1">
    <name type="scientific">Streptomyces sp. R39</name>
    <dbReference type="NCBI Taxonomy" id="3238631"/>
    <lineage>
        <taxon>Bacteria</taxon>
        <taxon>Bacillati</taxon>
        <taxon>Actinomycetota</taxon>
        <taxon>Actinomycetes</taxon>
        <taxon>Kitasatosporales</taxon>
        <taxon>Streptomycetaceae</taxon>
        <taxon>Streptomyces</taxon>
    </lineage>
</organism>
<dbReference type="InterPro" id="IPR021224">
    <property type="entry name" value="DUF2690"/>
</dbReference>
<sequence length="188" mass="19479">MAAIALVLAAVAAGMGLSWTISFLHHAGASPQTALAPADGTDPQLAGCGKDAEDLAVAPVRLRGPLTLRGHRLAKGTRVGRVTLRYSFHCAGAWARFDPDPVIDTDLKDSTGGSTTVWAQRPADATQETWSMGHVDESYSGLLLTGLGCAIAGARFDATNENMVAEGQTPCLPVLSADRRASTPAAGR</sequence>
<proteinExistence type="predicted"/>
<protein>
    <submittedName>
        <fullName evidence="1">DUF2690 domain-containing protein</fullName>
    </submittedName>
</protein>
<dbReference type="RefSeq" id="WP_369225935.1">
    <property type="nucleotide sequence ID" value="NZ_CP163441.1"/>
</dbReference>
<dbReference type="AlphaFoldDB" id="A0AB39QXI8"/>
<accession>A0AB39QXI8</accession>
<evidence type="ECO:0000313" key="1">
    <source>
        <dbReference type="EMBL" id="XDQ46896.1"/>
    </source>
</evidence>
<reference evidence="1" key="1">
    <citation type="submission" date="2024-07" db="EMBL/GenBank/DDBJ databases">
        <authorList>
            <person name="Yu S.T."/>
        </authorList>
    </citation>
    <scope>NUCLEOTIDE SEQUENCE</scope>
    <source>
        <strain evidence="1">R39</strain>
    </source>
</reference>
<name>A0AB39QXI8_9ACTN</name>
<dbReference type="Pfam" id="PF10901">
    <property type="entry name" value="DUF2690"/>
    <property type="match status" value="1"/>
</dbReference>
<dbReference type="EMBL" id="CP163441">
    <property type="protein sequence ID" value="XDQ46896.1"/>
    <property type="molecule type" value="Genomic_DNA"/>
</dbReference>